<dbReference type="NCBIfam" id="NF041195">
    <property type="entry name" value="ScbA_BarX_GamBu"/>
    <property type="match status" value="1"/>
</dbReference>
<gene>
    <name evidence="3" type="ORF">FHU37_002311</name>
</gene>
<evidence type="ECO:0000313" key="3">
    <source>
        <dbReference type="EMBL" id="NYI05368.1"/>
    </source>
</evidence>
<evidence type="ECO:0000256" key="1">
    <source>
        <dbReference type="SAM" id="MobiDB-lite"/>
    </source>
</evidence>
<dbReference type="EMBL" id="JACBZD010000001">
    <property type="protein sequence ID" value="NYI05368.1"/>
    <property type="molecule type" value="Genomic_DNA"/>
</dbReference>
<keyword evidence="4" id="KW-1185">Reference proteome</keyword>
<accession>A0A853A4E3</accession>
<evidence type="ECO:0000259" key="2">
    <source>
        <dbReference type="Pfam" id="PF03756"/>
    </source>
</evidence>
<organism evidence="3 4">
    <name type="scientific">Allostreptomyces psammosilenae</name>
    <dbReference type="NCBI Taxonomy" id="1892865"/>
    <lineage>
        <taxon>Bacteria</taxon>
        <taxon>Bacillati</taxon>
        <taxon>Actinomycetota</taxon>
        <taxon>Actinomycetes</taxon>
        <taxon>Kitasatosporales</taxon>
        <taxon>Streptomycetaceae</taxon>
        <taxon>Allostreptomyces</taxon>
    </lineage>
</organism>
<dbReference type="InterPro" id="IPR047757">
    <property type="entry name" value="AfsA-like"/>
</dbReference>
<evidence type="ECO:0000313" key="4">
    <source>
        <dbReference type="Proteomes" id="UP000567795"/>
    </source>
</evidence>
<protein>
    <recommendedName>
        <fullName evidence="2">A-factor biosynthesis hotdog domain-containing protein</fullName>
    </recommendedName>
</protein>
<dbReference type="RefSeq" id="WP_312892563.1">
    <property type="nucleotide sequence ID" value="NZ_JACBZD010000001.1"/>
</dbReference>
<dbReference type="Pfam" id="PF03756">
    <property type="entry name" value="AfsA"/>
    <property type="match status" value="2"/>
</dbReference>
<reference evidence="3 4" key="1">
    <citation type="submission" date="2020-07" db="EMBL/GenBank/DDBJ databases">
        <title>Sequencing the genomes of 1000 actinobacteria strains.</title>
        <authorList>
            <person name="Klenk H.-P."/>
        </authorList>
    </citation>
    <scope>NUCLEOTIDE SEQUENCE [LARGE SCALE GENOMIC DNA]</scope>
    <source>
        <strain evidence="3 4">DSM 42178</strain>
    </source>
</reference>
<feature type="region of interest" description="Disordered" evidence="1">
    <location>
        <begin position="1"/>
        <end position="26"/>
    </location>
</feature>
<sequence length="343" mass="37144">MAESNPVNDDNSTTTTTTTPVTDDSPVADLSFDATVPRKLVHRAAVAEVFVTDSAETGPDRFDVAAQLPRAHVIGESSAFYDLMLLVEVGRQSGVLIAHRHYDIELDSAFIFRRLSMRVVDHDALRVGPKPAHVVVRLRPVPVRNKAGRVQGFSYTGTFLIDGRLAVEATGELLFVRRAAWKVLRTRGRGAALPADGILPRFVPAAPASVGRQDARNVVLTEPTVGTEGTASALLVVDLTHPHLFDHPLDHVPGNLEIEAARQLAVAAVARINGMAPDSLVVTDVEADFGDFAELDRVTRVQAQLGQFLHDERLGVLSVPATVELKQNDKVMASIRLEVAQCR</sequence>
<feature type="domain" description="A-factor biosynthesis hotdog" evidence="2">
    <location>
        <begin position="40"/>
        <end position="171"/>
    </location>
</feature>
<name>A0A853A4E3_9ACTN</name>
<comment type="caution">
    <text evidence="3">The sequence shown here is derived from an EMBL/GenBank/DDBJ whole genome shotgun (WGS) entry which is preliminary data.</text>
</comment>
<dbReference type="GO" id="GO:0016740">
    <property type="term" value="F:transferase activity"/>
    <property type="evidence" value="ECO:0007669"/>
    <property type="project" value="InterPro"/>
</dbReference>
<dbReference type="AlphaFoldDB" id="A0A853A4E3"/>
<dbReference type="Proteomes" id="UP000567795">
    <property type="component" value="Unassembled WGS sequence"/>
</dbReference>
<feature type="domain" description="A-factor biosynthesis hotdog" evidence="2">
    <location>
        <begin position="210"/>
        <end position="337"/>
    </location>
</feature>
<proteinExistence type="predicted"/>
<dbReference type="InterPro" id="IPR005509">
    <property type="entry name" value="AfsA_hotdog_dom"/>
</dbReference>